<dbReference type="AlphaFoldDB" id="A0A8F9TW20"/>
<feature type="transmembrane region" description="Helical" evidence="1">
    <location>
        <begin position="26"/>
        <end position="44"/>
    </location>
</feature>
<sequence>MAPELSAPVAPEAPWRAGVRGARANLWPGIALQIGALALVIAYYRHTPTREALEHLAVWRTHLGLVYSIVSTALFAGAIPVLYLWANPATRSTYNVKQAVWLVGFWAYKGVEIDLWYRLLAHVIGEGTDARTIIIKTFLDQCVYCPIFAVPLTMFGYEFAALGLDFRAFVADVRAGSWYRRRVLPPLIANLGIWLPAVCIIYALPTPLQLPLQNLVMCFFTLILVHVTRRHG</sequence>
<keyword evidence="1" id="KW-0812">Transmembrane</keyword>
<feature type="transmembrane region" description="Helical" evidence="1">
    <location>
        <begin position="64"/>
        <end position="85"/>
    </location>
</feature>
<dbReference type="Proteomes" id="UP000825051">
    <property type="component" value="Chromosome"/>
</dbReference>
<evidence type="ECO:0000313" key="2">
    <source>
        <dbReference type="EMBL" id="QYM79175.1"/>
    </source>
</evidence>
<protein>
    <submittedName>
        <fullName evidence="2">Uncharacterized protein</fullName>
    </submittedName>
</protein>
<accession>A0A8F9TW20</accession>
<proteinExistence type="predicted"/>
<dbReference type="RefSeq" id="WP_220162695.1">
    <property type="nucleotide sequence ID" value="NZ_CP080507.1"/>
</dbReference>
<evidence type="ECO:0000256" key="1">
    <source>
        <dbReference type="SAM" id="Phobius"/>
    </source>
</evidence>
<feature type="transmembrane region" description="Helical" evidence="1">
    <location>
        <begin position="183"/>
        <end position="204"/>
    </location>
</feature>
<dbReference type="EMBL" id="CP080507">
    <property type="protein sequence ID" value="QYM79175.1"/>
    <property type="molecule type" value="Genomic_DNA"/>
</dbReference>
<dbReference type="KEGG" id="ole:K0B96_00740"/>
<keyword evidence="1" id="KW-0472">Membrane</keyword>
<gene>
    <name evidence="2" type="ORF">K0B96_00740</name>
</gene>
<reference evidence="2" key="1">
    <citation type="submission" date="2021-08" db="EMBL/GenBank/DDBJ databases">
        <title>Genome of a novel bacterium of the phylum Verrucomicrobia, Oleiharenicola sp. KSB-15.</title>
        <authorList>
            <person name="Chung J.-H."/>
            <person name="Ahn J.-H."/>
            <person name="Yoon Y."/>
            <person name="Kim D.-Y."/>
            <person name="An S.-H."/>
            <person name="Park I."/>
            <person name="Yeon J."/>
        </authorList>
    </citation>
    <scope>NUCLEOTIDE SEQUENCE</scope>
    <source>
        <strain evidence="2">KSB-15</strain>
    </source>
</reference>
<organism evidence="2 3">
    <name type="scientific">Horticoccus luteus</name>
    <dbReference type="NCBI Taxonomy" id="2862869"/>
    <lineage>
        <taxon>Bacteria</taxon>
        <taxon>Pseudomonadati</taxon>
        <taxon>Verrucomicrobiota</taxon>
        <taxon>Opitutia</taxon>
        <taxon>Opitutales</taxon>
        <taxon>Opitutaceae</taxon>
        <taxon>Horticoccus</taxon>
    </lineage>
</organism>
<name>A0A8F9TW20_9BACT</name>
<keyword evidence="1" id="KW-1133">Transmembrane helix</keyword>
<keyword evidence="3" id="KW-1185">Reference proteome</keyword>
<evidence type="ECO:0000313" key="3">
    <source>
        <dbReference type="Proteomes" id="UP000825051"/>
    </source>
</evidence>
<feature type="transmembrane region" description="Helical" evidence="1">
    <location>
        <begin position="210"/>
        <end position="228"/>
    </location>
</feature>